<comment type="caution">
    <text evidence="4">The sequence shown here is derived from an EMBL/GenBank/DDBJ whole genome shotgun (WGS) entry which is preliminary data.</text>
</comment>
<evidence type="ECO:0000313" key="5">
    <source>
        <dbReference type="Proteomes" id="UP000184105"/>
    </source>
</evidence>
<dbReference type="Proteomes" id="UP000184105">
    <property type="component" value="Unassembled WGS sequence"/>
</dbReference>
<reference evidence="4 5" key="1">
    <citation type="submission" date="2016-11" db="EMBL/GenBank/DDBJ databases">
        <authorList>
            <person name="Varghese N."/>
            <person name="Submissions S."/>
        </authorList>
    </citation>
    <scope>NUCLEOTIDE SEQUENCE [LARGE SCALE GENOMIC DNA]</scope>
    <source>
        <strain evidence="4 5">DSM 22613</strain>
    </source>
</reference>
<evidence type="ECO:0000256" key="2">
    <source>
        <dbReference type="ARBA" id="ARBA00022977"/>
    </source>
</evidence>
<feature type="domain" description="Thiamine phosphate synthase/TenI" evidence="3">
    <location>
        <begin position="15"/>
        <end position="172"/>
    </location>
</feature>
<comment type="pathway">
    <text evidence="1">Cofactor biosynthesis; thiamine diphosphate biosynthesis.</text>
</comment>
<dbReference type="GO" id="GO:0005737">
    <property type="term" value="C:cytoplasm"/>
    <property type="evidence" value="ECO:0007669"/>
    <property type="project" value="TreeGrafter"/>
</dbReference>
<dbReference type="PANTHER" id="PTHR20857">
    <property type="entry name" value="THIAMINE-PHOSPHATE PYROPHOSPHORYLASE"/>
    <property type="match status" value="1"/>
</dbReference>
<organism evidence="4 5">
    <name type="scientific">Prevotella scopos JCM 17725</name>
    <dbReference type="NCBI Taxonomy" id="1236518"/>
    <lineage>
        <taxon>Bacteria</taxon>
        <taxon>Pseudomonadati</taxon>
        <taxon>Bacteroidota</taxon>
        <taxon>Bacteroidia</taxon>
        <taxon>Bacteroidales</taxon>
        <taxon>Prevotellaceae</taxon>
        <taxon>Prevotella</taxon>
    </lineage>
</organism>
<gene>
    <name evidence="4" type="ORF">SAMN05444364_13623</name>
</gene>
<dbReference type="EMBL" id="FQWA01000036">
    <property type="protein sequence ID" value="SHG10346.1"/>
    <property type="molecule type" value="Genomic_DNA"/>
</dbReference>
<name>A0AAX2F6J5_9BACT</name>
<keyword evidence="2" id="KW-0784">Thiamine biosynthesis</keyword>
<keyword evidence="5" id="KW-1185">Reference proteome</keyword>
<protein>
    <submittedName>
        <fullName evidence="4">Thiamine-phosphate pyrophosphorylase</fullName>
    </submittedName>
</protein>
<dbReference type="RefSeq" id="WP_025839326.1">
    <property type="nucleotide sequence ID" value="NZ_BAKP01000037.1"/>
</dbReference>
<dbReference type="PANTHER" id="PTHR20857:SF15">
    <property type="entry name" value="THIAMINE-PHOSPHATE SYNTHASE"/>
    <property type="match status" value="1"/>
</dbReference>
<dbReference type="InterPro" id="IPR022998">
    <property type="entry name" value="ThiamineP_synth_TenI"/>
</dbReference>
<dbReference type="Gene3D" id="3.20.20.70">
    <property type="entry name" value="Aldolase class I"/>
    <property type="match status" value="1"/>
</dbReference>
<dbReference type="GO" id="GO:0004789">
    <property type="term" value="F:thiamine-phosphate diphosphorylase activity"/>
    <property type="evidence" value="ECO:0007669"/>
    <property type="project" value="TreeGrafter"/>
</dbReference>
<evidence type="ECO:0000259" key="3">
    <source>
        <dbReference type="Pfam" id="PF02581"/>
    </source>
</evidence>
<evidence type="ECO:0000313" key="4">
    <source>
        <dbReference type="EMBL" id="SHG10346.1"/>
    </source>
</evidence>
<dbReference type="AlphaFoldDB" id="A0AAX2F6J5"/>
<dbReference type="Pfam" id="PF02581">
    <property type="entry name" value="TMP-TENI"/>
    <property type="match status" value="1"/>
</dbReference>
<proteinExistence type="predicted"/>
<evidence type="ECO:0000256" key="1">
    <source>
        <dbReference type="ARBA" id="ARBA00004948"/>
    </source>
</evidence>
<dbReference type="InterPro" id="IPR013785">
    <property type="entry name" value="Aldolase_TIM"/>
</dbReference>
<dbReference type="SUPFAM" id="SSF51391">
    <property type="entry name" value="Thiamin phosphate synthase"/>
    <property type="match status" value="1"/>
</dbReference>
<dbReference type="GO" id="GO:0009228">
    <property type="term" value="P:thiamine biosynthetic process"/>
    <property type="evidence" value="ECO:0007669"/>
    <property type="project" value="UniProtKB-KW"/>
</dbReference>
<dbReference type="InterPro" id="IPR036206">
    <property type="entry name" value="ThiamineP_synth_sf"/>
</dbReference>
<accession>A0AAX2F6J5</accession>
<dbReference type="CDD" id="cd00564">
    <property type="entry name" value="TMP_TenI"/>
    <property type="match status" value="1"/>
</dbReference>
<sequence>MKWIIITSPEFLSGEATFIDKLFSSGLDLLHIRKPNASIEAYIQLISQIPSKWHSHIVIHEHFELAEEYNLYGIHLNRRCSKIPATFPGRISCSCHSLEEIVKEKETKDYVFLSPIFDSISKVGYHAAFSPILLKQAALENIIDEKVIALGGITACNIPLAREWHFGGVAILGDLWRRMSDPQVEQYLKQLHCLLHHV</sequence>